<evidence type="ECO:0000256" key="16">
    <source>
        <dbReference type="ARBA" id="ARBA00034102"/>
    </source>
</evidence>
<keyword evidence="5" id="KW-0085">Behavior</keyword>
<evidence type="ECO:0000256" key="13">
    <source>
        <dbReference type="ARBA" id="ARBA00023224"/>
    </source>
</evidence>
<keyword evidence="3" id="KW-1003">Cell membrane</keyword>
<dbReference type="EMBL" id="JAOTOJ010000005">
    <property type="protein sequence ID" value="KAK9401496.1"/>
    <property type="molecule type" value="Genomic_DNA"/>
</dbReference>
<evidence type="ECO:0000256" key="8">
    <source>
        <dbReference type="ARBA" id="ARBA00023018"/>
    </source>
</evidence>
<dbReference type="GO" id="GO:0051209">
    <property type="term" value="P:release of sequestered calcium ion into cytosol"/>
    <property type="evidence" value="ECO:0007669"/>
    <property type="project" value="TreeGrafter"/>
</dbReference>
<keyword evidence="11" id="KW-0564">Palmitate</keyword>
<dbReference type="GO" id="GO:0007187">
    <property type="term" value="P:G protein-coupled receptor signaling pathway, coupled to cyclic nucleotide second messenger"/>
    <property type="evidence" value="ECO:0007669"/>
    <property type="project" value="TreeGrafter"/>
</dbReference>
<evidence type="ECO:0000259" key="19">
    <source>
        <dbReference type="PROSITE" id="PS50262"/>
    </source>
</evidence>
<dbReference type="GO" id="GO:0005886">
    <property type="term" value="C:plasma membrane"/>
    <property type="evidence" value="ECO:0007669"/>
    <property type="project" value="UniProtKB-SubCell"/>
</dbReference>
<keyword evidence="10 18" id="KW-0472">Membrane</keyword>
<evidence type="ECO:0000256" key="14">
    <source>
        <dbReference type="ARBA" id="ARBA00023288"/>
    </source>
</evidence>
<dbReference type="GO" id="GO:0007208">
    <property type="term" value="P:phospholipase C-activating serotonin receptor signaling pathway"/>
    <property type="evidence" value="ECO:0007669"/>
    <property type="project" value="TreeGrafter"/>
</dbReference>
<evidence type="ECO:0000256" key="12">
    <source>
        <dbReference type="ARBA" id="ARBA00023170"/>
    </source>
</evidence>
<name>A0AAW1BI27_CROAD</name>
<evidence type="ECO:0000256" key="5">
    <source>
        <dbReference type="ARBA" id="ARBA00022610"/>
    </source>
</evidence>
<gene>
    <name evidence="20" type="ORF">NXF25_012210</name>
</gene>
<dbReference type="AlphaFoldDB" id="A0AAW1BI27"/>
<dbReference type="GO" id="GO:0030425">
    <property type="term" value="C:dendrite"/>
    <property type="evidence" value="ECO:0007669"/>
    <property type="project" value="TreeGrafter"/>
</dbReference>
<dbReference type="Pfam" id="PF00001">
    <property type="entry name" value="7tm_1"/>
    <property type="match status" value="1"/>
</dbReference>
<protein>
    <recommendedName>
        <fullName evidence="2">5-hydroxytryptamine receptor 2B</fullName>
    </recommendedName>
    <alternativeName>
        <fullName evidence="15">Serotonin receptor 2B</fullName>
    </alternativeName>
</protein>
<evidence type="ECO:0000313" key="20">
    <source>
        <dbReference type="EMBL" id="KAK9401496.1"/>
    </source>
</evidence>
<dbReference type="Proteomes" id="UP001474421">
    <property type="component" value="Unassembled WGS sequence"/>
</dbReference>
<evidence type="ECO:0000256" key="6">
    <source>
        <dbReference type="ARBA" id="ARBA00022692"/>
    </source>
</evidence>
<evidence type="ECO:0000256" key="7">
    <source>
        <dbReference type="ARBA" id="ARBA00022989"/>
    </source>
</evidence>
<dbReference type="PROSITE" id="PS50262">
    <property type="entry name" value="G_PROTEIN_RECEP_F1_2"/>
    <property type="match status" value="1"/>
</dbReference>
<dbReference type="SUPFAM" id="SSF81321">
    <property type="entry name" value="Family A G protein-coupled receptor-like"/>
    <property type="match status" value="1"/>
</dbReference>
<dbReference type="Gene3D" id="1.20.1070.10">
    <property type="entry name" value="Rhodopsin 7-helix transmembrane proteins"/>
    <property type="match status" value="1"/>
</dbReference>
<evidence type="ECO:0000256" key="18">
    <source>
        <dbReference type="SAM" id="Phobius"/>
    </source>
</evidence>
<evidence type="ECO:0000256" key="15">
    <source>
        <dbReference type="ARBA" id="ARBA00032260"/>
    </source>
</evidence>
<dbReference type="PANTHER" id="PTHR24247">
    <property type="entry name" value="5-HYDROXYTRYPTAMINE RECEPTOR"/>
    <property type="match status" value="1"/>
</dbReference>
<keyword evidence="21" id="KW-1185">Reference proteome</keyword>
<dbReference type="GO" id="GO:0045202">
    <property type="term" value="C:synapse"/>
    <property type="evidence" value="ECO:0007669"/>
    <property type="project" value="UniProtKB-SubCell"/>
</dbReference>
<keyword evidence="4" id="KW-0771">Synaptosome</keyword>
<evidence type="ECO:0000256" key="4">
    <source>
        <dbReference type="ARBA" id="ARBA00022599"/>
    </source>
</evidence>
<feature type="region of interest" description="Disordered" evidence="17">
    <location>
        <begin position="1"/>
        <end position="23"/>
    </location>
</feature>
<keyword evidence="6 18" id="KW-0812">Transmembrane</keyword>
<evidence type="ECO:0000256" key="17">
    <source>
        <dbReference type="SAM" id="MobiDB-lite"/>
    </source>
</evidence>
<evidence type="ECO:0000256" key="11">
    <source>
        <dbReference type="ARBA" id="ARBA00023139"/>
    </source>
</evidence>
<evidence type="ECO:0000313" key="21">
    <source>
        <dbReference type="Proteomes" id="UP001474421"/>
    </source>
</evidence>
<keyword evidence="12 20" id="KW-0675">Receptor</keyword>
<evidence type="ECO:0000256" key="1">
    <source>
        <dbReference type="ARBA" id="ARBA00004651"/>
    </source>
</evidence>
<comment type="caution">
    <text evidence="20">The sequence shown here is derived from an EMBL/GenBank/DDBJ whole genome shotgun (WGS) entry which is preliminary data.</text>
</comment>
<feature type="transmembrane region" description="Helical" evidence="18">
    <location>
        <begin position="51"/>
        <end position="72"/>
    </location>
</feature>
<sequence>MEYTTLGRSAHPDSHHTHHRREYPRHTGRIFGEKITVCHQLLPDVFGGGDLLVGLFVMPIALLTLLFGKYRVRIALPNILRQKKKNPGRFQPICPCLLFLDVLFSTASIMHLCAISPGPLLAIKKPIQASQYNSRATTLIKISVVWLGSP</sequence>
<evidence type="ECO:0000256" key="10">
    <source>
        <dbReference type="ARBA" id="ARBA00023136"/>
    </source>
</evidence>
<dbReference type="PANTHER" id="PTHR24247:SF31">
    <property type="entry name" value="5-HYDROXYTRYPTAMINE RECEPTOR 2B"/>
    <property type="match status" value="1"/>
</dbReference>
<organism evidence="20 21">
    <name type="scientific">Crotalus adamanteus</name>
    <name type="common">Eastern diamondback rattlesnake</name>
    <dbReference type="NCBI Taxonomy" id="8729"/>
    <lineage>
        <taxon>Eukaryota</taxon>
        <taxon>Metazoa</taxon>
        <taxon>Chordata</taxon>
        <taxon>Craniata</taxon>
        <taxon>Vertebrata</taxon>
        <taxon>Euteleostomi</taxon>
        <taxon>Lepidosauria</taxon>
        <taxon>Squamata</taxon>
        <taxon>Bifurcata</taxon>
        <taxon>Unidentata</taxon>
        <taxon>Episquamata</taxon>
        <taxon>Toxicofera</taxon>
        <taxon>Serpentes</taxon>
        <taxon>Colubroidea</taxon>
        <taxon>Viperidae</taxon>
        <taxon>Crotalinae</taxon>
        <taxon>Crotalus</taxon>
    </lineage>
</organism>
<keyword evidence="9" id="KW-0297">G-protein coupled receptor</keyword>
<keyword evidence="14" id="KW-0449">Lipoprotein</keyword>
<evidence type="ECO:0000256" key="9">
    <source>
        <dbReference type="ARBA" id="ARBA00023040"/>
    </source>
</evidence>
<reference evidence="20 21" key="1">
    <citation type="journal article" date="2024" name="Proc. Natl. Acad. Sci. U.S.A.">
        <title>The genetic regulatory architecture and epigenomic basis for age-related changes in rattlesnake venom.</title>
        <authorList>
            <person name="Hogan M.P."/>
            <person name="Holding M.L."/>
            <person name="Nystrom G.S."/>
            <person name="Colston T.J."/>
            <person name="Bartlett D.A."/>
            <person name="Mason A.J."/>
            <person name="Ellsworth S.A."/>
            <person name="Rautsaw R.M."/>
            <person name="Lawrence K.C."/>
            <person name="Strickland J.L."/>
            <person name="He B."/>
            <person name="Fraser P."/>
            <person name="Margres M.J."/>
            <person name="Gilbert D.M."/>
            <person name="Gibbs H.L."/>
            <person name="Parkinson C.L."/>
            <person name="Rokyta D.R."/>
        </authorList>
    </citation>
    <scope>NUCLEOTIDE SEQUENCE [LARGE SCALE GENOMIC DNA]</scope>
    <source>
        <strain evidence="20">DRR0105</strain>
    </source>
</reference>
<dbReference type="GO" id="GO:0004993">
    <property type="term" value="F:G protein-coupled serotonin receptor activity"/>
    <property type="evidence" value="ECO:0007669"/>
    <property type="project" value="TreeGrafter"/>
</dbReference>
<proteinExistence type="predicted"/>
<dbReference type="GO" id="GO:0030594">
    <property type="term" value="F:neurotransmitter receptor activity"/>
    <property type="evidence" value="ECO:0007669"/>
    <property type="project" value="TreeGrafter"/>
</dbReference>
<comment type="subcellular location">
    <subcellularLocation>
        <location evidence="1">Cell membrane</location>
        <topology evidence="1">Multi-pass membrane protein</topology>
    </subcellularLocation>
    <subcellularLocation>
        <location evidence="16">Synapse</location>
        <location evidence="16">Synaptosome</location>
    </subcellularLocation>
</comment>
<keyword evidence="13" id="KW-0807">Transducer</keyword>
<dbReference type="GO" id="GO:0007210">
    <property type="term" value="P:serotonin receptor signaling pathway"/>
    <property type="evidence" value="ECO:0007669"/>
    <property type="project" value="TreeGrafter"/>
</dbReference>
<keyword evidence="8" id="KW-0770">Synapse</keyword>
<dbReference type="InterPro" id="IPR017452">
    <property type="entry name" value="GPCR_Rhodpsn_7TM"/>
</dbReference>
<accession>A0AAW1BI27</accession>
<dbReference type="GO" id="GO:0007268">
    <property type="term" value="P:chemical synaptic transmission"/>
    <property type="evidence" value="ECO:0007669"/>
    <property type="project" value="TreeGrafter"/>
</dbReference>
<keyword evidence="7 18" id="KW-1133">Transmembrane helix</keyword>
<feature type="domain" description="G-protein coupled receptors family 1 profile" evidence="19">
    <location>
        <begin position="50"/>
        <end position="150"/>
    </location>
</feature>
<dbReference type="InterPro" id="IPR000276">
    <property type="entry name" value="GPCR_Rhodpsn"/>
</dbReference>
<evidence type="ECO:0000256" key="3">
    <source>
        <dbReference type="ARBA" id="ARBA00022475"/>
    </source>
</evidence>
<feature type="transmembrane region" description="Helical" evidence="18">
    <location>
        <begin position="93"/>
        <end position="112"/>
    </location>
</feature>
<evidence type="ECO:0000256" key="2">
    <source>
        <dbReference type="ARBA" id="ARBA00017581"/>
    </source>
</evidence>